<dbReference type="RefSeq" id="WP_006298226.1">
    <property type="nucleotide sequence ID" value="NZ_AEGR01000062.1"/>
</dbReference>
<dbReference type="GO" id="GO:0046914">
    <property type="term" value="F:transition metal ion binding"/>
    <property type="evidence" value="ECO:0007669"/>
    <property type="project" value="InterPro"/>
</dbReference>
<dbReference type="EMBL" id="AEGR01000062">
    <property type="protein sequence ID" value="EGI76500.1"/>
    <property type="molecule type" value="Genomic_DNA"/>
</dbReference>
<dbReference type="InterPro" id="IPR007167">
    <property type="entry name" value="Fe-transptr_FeoA-like"/>
</dbReference>
<dbReference type="OrthoDB" id="559009at2"/>
<protein>
    <recommendedName>
        <fullName evidence="3">Ferrous iron transporter FeoA-like domain-containing protein</fullName>
    </recommendedName>
</protein>
<reference evidence="4 5" key="1">
    <citation type="journal article" date="2011" name="EMBO J.">
        <title>Structural diversity of bacterial flagellar motors.</title>
        <authorList>
            <person name="Chen S."/>
            <person name="Beeby M."/>
            <person name="Murphy G.E."/>
            <person name="Leadbetter J.R."/>
            <person name="Hendrixson D.R."/>
            <person name="Briegel A."/>
            <person name="Li Z."/>
            <person name="Shi J."/>
            <person name="Tocheva E.I."/>
            <person name="Muller A."/>
            <person name="Dobro M.J."/>
            <person name="Jensen G.J."/>
        </authorList>
    </citation>
    <scope>NUCLEOTIDE SEQUENCE [LARGE SCALE GENOMIC DNA]</scope>
    <source>
        <strain evidence="4 5">ATCC 19624</strain>
    </source>
</reference>
<dbReference type="SUPFAM" id="SSF50037">
    <property type="entry name" value="C-terminal domain of transcriptional repressors"/>
    <property type="match status" value="1"/>
</dbReference>
<proteinExistence type="predicted"/>
<feature type="region of interest" description="Disordered" evidence="2">
    <location>
        <begin position="51"/>
        <end position="70"/>
    </location>
</feature>
<dbReference type="InterPro" id="IPR038157">
    <property type="entry name" value="FeoA_core_dom"/>
</dbReference>
<dbReference type="Proteomes" id="UP000016368">
    <property type="component" value="Unassembled WGS sequence"/>
</dbReference>
<keyword evidence="5" id="KW-1185">Reference proteome</keyword>
<dbReference type="Gene3D" id="2.30.30.90">
    <property type="match status" value="1"/>
</dbReference>
<name>F3KUM0_9BURK</name>
<evidence type="ECO:0000256" key="2">
    <source>
        <dbReference type="SAM" id="MobiDB-lite"/>
    </source>
</evidence>
<organism evidence="4 5">
    <name type="scientific">Hylemonella gracilis ATCC 19624</name>
    <dbReference type="NCBI Taxonomy" id="887062"/>
    <lineage>
        <taxon>Bacteria</taxon>
        <taxon>Pseudomonadati</taxon>
        <taxon>Pseudomonadota</taxon>
        <taxon>Betaproteobacteria</taxon>
        <taxon>Burkholderiales</taxon>
        <taxon>Comamonadaceae</taxon>
        <taxon>Hylemonella</taxon>
    </lineage>
</organism>
<dbReference type="AlphaFoldDB" id="F3KUM0"/>
<feature type="non-terminal residue" evidence="4">
    <location>
        <position position="70"/>
    </location>
</feature>
<dbReference type="Pfam" id="PF04023">
    <property type="entry name" value="FeoA"/>
    <property type="match status" value="1"/>
</dbReference>
<feature type="compositionally biased region" description="Low complexity" evidence="2">
    <location>
        <begin position="61"/>
        <end position="70"/>
    </location>
</feature>
<accession>F3KUM0</accession>
<dbReference type="InterPro" id="IPR008988">
    <property type="entry name" value="Transcriptional_repressor_C"/>
</dbReference>
<sequence>MSLAPHPAHVRLSDLPPGARGTVIGLNPSGVPDPQLLRRLGELGFLPGEPVQLMRRGPGGREPLAGAGGG</sequence>
<evidence type="ECO:0000259" key="3">
    <source>
        <dbReference type="Pfam" id="PF04023"/>
    </source>
</evidence>
<comment type="caution">
    <text evidence="4">The sequence shown here is derived from an EMBL/GenBank/DDBJ whole genome shotgun (WGS) entry which is preliminary data.</text>
</comment>
<keyword evidence="1" id="KW-0408">Iron</keyword>
<evidence type="ECO:0000256" key="1">
    <source>
        <dbReference type="ARBA" id="ARBA00023004"/>
    </source>
</evidence>
<evidence type="ECO:0000313" key="4">
    <source>
        <dbReference type="EMBL" id="EGI76500.1"/>
    </source>
</evidence>
<evidence type="ECO:0000313" key="5">
    <source>
        <dbReference type="Proteomes" id="UP000016368"/>
    </source>
</evidence>
<feature type="domain" description="Ferrous iron transporter FeoA-like" evidence="3">
    <location>
        <begin position="10"/>
        <end position="60"/>
    </location>
</feature>
<gene>
    <name evidence="4" type="ORF">HGR_10772</name>
</gene>